<dbReference type="Proteomes" id="UP000710849">
    <property type="component" value="Unassembled WGS sequence"/>
</dbReference>
<accession>A0A9P5M2R4</accession>
<sequence>MSLNPSSKHKSKRGSSDDKKSSSGSEAGSVKLLTAYPGFDKLVKDLKKFDSSLKLGYHHGDTSLKARENNFRDAMENLLKASKAFADKAEEISKLTARKKRRIDQLDSFKRDCGGGKDDAEMVWKKWLKKRLKKRK</sequence>
<evidence type="ECO:0000313" key="3">
    <source>
        <dbReference type="Proteomes" id="UP000710849"/>
    </source>
</evidence>
<proteinExistence type="predicted"/>
<name>A0A9P5M2R4_9HELO</name>
<gene>
    <name evidence="2" type="ORF">EAE97_008324</name>
</gene>
<dbReference type="AlphaFoldDB" id="A0A9P5M2R4"/>
<dbReference type="GeneID" id="62151912"/>
<dbReference type="RefSeq" id="XP_038730518.1">
    <property type="nucleotide sequence ID" value="XM_038878838.1"/>
</dbReference>
<reference evidence="2 3" key="1">
    <citation type="journal article" date="2020" name="Genome Biol. Evol.">
        <title>Comparative genomics of Sclerotiniaceae.</title>
        <authorList>
            <person name="Valero Jimenez C.A."/>
            <person name="Steentjes M."/>
            <person name="Scholten O.E."/>
            <person name="Van Kan J.A.L."/>
        </authorList>
    </citation>
    <scope>NUCLEOTIDE SEQUENCE [LARGE SCALE GENOMIC DNA]</scope>
    <source>
        <strain evidence="2 3">MUCL 94</strain>
    </source>
</reference>
<protein>
    <submittedName>
        <fullName evidence="2">Uncharacterized protein</fullName>
    </submittedName>
</protein>
<evidence type="ECO:0000313" key="2">
    <source>
        <dbReference type="EMBL" id="KAF7935417.1"/>
    </source>
</evidence>
<evidence type="ECO:0000256" key="1">
    <source>
        <dbReference type="SAM" id="MobiDB-lite"/>
    </source>
</evidence>
<feature type="region of interest" description="Disordered" evidence="1">
    <location>
        <begin position="1"/>
        <end position="27"/>
    </location>
</feature>
<dbReference type="EMBL" id="RCSW01000017">
    <property type="protein sequence ID" value="KAF7935417.1"/>
    <property type="molecule type" value="Genomic_DNA"/>
</dbReference>
<keyword evidence="3" id="KW-1185">Reference proteome</keyword>
<organism evidence="2 3">
    <name type="scientific">Botrytis byssoidea</name>
    <dbReference type="NCBI Taxonomy" id="139641"/>
    <lineage>
        <taxon>Eukaryota</taxon>
        <taxon>Fungi</taxon>
        <taxon>Dikarya</taxon>
        <taxon>Ascomycota</taxon>
        <taxon>Pezizomycotina</taxon>
        <taxon>Leotiomycetes</taxon>
        <taxon>Helotiales</taxon>
        <taxon>Sclerotiniaceae</taxon>
        <taxon>Botrytis</taxon>
    </lineage>
</organism>
<comment type="caution">
    <text evidence="2">The sequence shown here is derived from an EMBL/GenBank/DDBJ whole genome shotgun (WGS) entry which is preliminary data.</text>
</comment>